<keyword evidence="3" id="KW-1185">Reference proteome</keyword>
<name>A0A2P2E561_9LEPT</name>
<evidence type="ECO:0000313" key="2">
    <source>
        <dbReference type="EMBL" id="GBF52007.1"/>
    </source>
</evidence>
<proteinExistence type="predicted"/>
<dbReference type="InterPro" id="IPR013024">
    <property type="entry name" value="GGCT-like"/>
</dbReference>
<evidence type="ECO:0000259" key="1">
    <source>
        <dbReference type="Pfam" id="PF06094"/>
    </source>
</evidence>
<dbReference type="EMBL" id="BFBB01000009">
    <property type="protein sequence ID" value="GBF52007.1"/>
    <property type="molecule type" value="Genomic_DNA"/>
</dbReference>
<gene>
    <name evidence="2" type="ORF">LPTSP4_35450</name>
</gene>
<accession>A0A2P2E561</accession>
<dbReference type="Gene3D" id="3.10.490.10">
    <property type="entry name" value="Gamma-glutamyl cyclotransferase-like"/>
    <property type="match status" value="1"/>
</dbReference>
<dbReference type="SUPFAM" id="SSF110857">
    <property type="entry name" value="Gamma-glutamyl cyclotransferase-like"/>
    <property type="match status" value="1"/>
</dbReference>
<dbReference type="CDD" id="cd06661">
    <property type="entry name" value="GGCT_like"/>
    <property type="match status" value="1"/>
</dbReference>
<comment type="caution">
    <text evidence="2">The sequence shown here is derived from an EMBL/GenBank/DDBJ whole genome shotgun (WGS) entry which is preliminary data.</text>
</comment>
<dbReference type="Proteomes" id="UP000245133">
    <property type="component" value="Unassembled WGS sequence"/>
</dbReference>
<organism evidence="2 3">
    <name type="scientific">Leptospira ryugenii</name>
    <dbReference type="NCBI Taxonomy" id="1917863"/>
    <lineage>
        <taxon>Bacteria</taxon>
        <taxon>Pseudomonadati</taxon>
        <taxon>Spirochaetota</taxon>
        <taxon>Spirochaetia</taxon>
        <taxon>Leptospirales</taxon>
        <taxon>Leptospiraceae</taxon>
        <taxon>Leptospira</taxon>
    </lineage>
</organism>
<evidence type="ECO:0000313" key="3">
    <source>
        <dbReference type="Proteomes" id="UP000245133"/>
    </source>
</evidence>
<dbReference type="InterPro" id="IPR009288">
    <property type="entry name" value="AIG2-like_dom"/>
</dbReference>
<feature type="domain" description="Gamma-glutamylcyclotransferase AIG2-like" evidence="1">
    <location>
        <begin position="2"/>
        <end position="76"/>
    </location>
</feature>
<dbReference type="Pfam" id="PF06094">
    <property type="entry name" value="GGACT"/>
    <property type="match status" value="1"/>
</dbReference>
<sequence>MYEYERYPILLPKWGSSVWGEIHLLPDSDWEVLDAYEETHLGVYERIFDETYSFYLYIAGANAKIKTSALLPEGLWPSDEFG</sequence>
<dbReference type="AlphaFoldDB" id="A0A2P2E561"/>
<protein>
    <recommendedName>
        <fullName evidence="1">Gamma-glutamylcyclotransferase AIG2-like domain-containing protein</fullName>
    </recommendedName>
</protein>
<dbReference type="InterPro" id="IPR036568">
    <property type="entry name" value="GGCT-like_sf"/>
</dbReference>
<reference evidence="2 3" key="1">
    <citation type="submission" date="2018-02" db="EMBL/GenBank/DDBJ databases">
        <title>Novel Leptospira species isolated from soil and water in Japan.</title>
        <authorList>
            <person name="Nakao R."/>
            <person name="Masuzawa T."/>
        </authorList>
    </citation>
    <scope>NUCLEOTIDE SEQUENCE [LARGE SCALE GENOMIC DNA]</scope>
    <source>
        <strain evidence="2 3">YH101</strain>
    </source>
</reference>